<gene>
    <name evidence="4" type="ORF">BS101_11805</name>
</gene>
<dbReference type="PANTHER" id="PTHR45663">
    <property type="entry name" value="GEO12009P1"/>
    <property type="match status" value="1"/>
</dbReference>
<dbReference type="GO" id="GO:0005737">
    <property type="term" value="C:cytoplasm"/>
    <property type="evidence" value="ECO:0007669"/>
    <property type="project" value="TreeGrafter"/>
</dbReference>
<dbReference type="CDD" id="cd02947">
    <property type="entry name" value="TRX_family"/>
    <property type="match status" value="1"/>
</dbReference>
<dbReference type="EMBL" id="CP018335">
    <property type="protein sequence ID" value="APM39377.1"/>
    <property type="molecule type" value="Genomic_DNA"/>
</dbReference>
<dbReference type="AlphaFoldDB" id="A0A1L5F8S3"/>
<dbReference type="InterPro" id="IPR013766">
    <property type="entry name" value="Thioredoxin_domain"/>
</dbReference>
<accession>A0A1L5F8S3</accession>
<keyword evidence="2" id="KW-0676">Redox-active center</keyword>
<evidence type="ECO:0000256" key="1">
    <source>
        <dbReference type="ARBA" id="ARBA00008987"/>
    </source>
</evidence>
<dbReference type="SUPFAM" id="SSF52833">
    <property type="entry name" value="Thioredoxin-like"/>
    <property type="match status" value="1"/>
</dbReference>
<sequence length="113" mass="13432">MKKLALKIIGEREFDKVIFESNTDSIVFFGAIRCKVCREQIPILEQVAYEYREKVKTYWIDVDKHEDLFYRFRLQGIPNIIIFSKGEVVEKIRGLNSRETLIKIIDKILYDSI</sequence>
<evidence type="ECO:0000256" key="2">
    <source>
        <dbReference type="ARBA" id="ARBA00023284"/>
    </source>
</evidence>
<evidence type="ECO:0000259" key="3">
    <source>
        <dbReference type="PROSITE" id="PS51352"/>
    </source>
</evidence>
<dbReference type="OrthoDB" id="1906716at2"/>
<evidence type="ECO:0000313" key="4">
    <source>
        <dbReference type="EMBL" id="APM39377.1"/>
    </source>
</evidence>
<comment type="similarity">
    <text evidence="1">Belongs to the thioredoxin family.</text>
</comment>
<dbReference type="PANTHER" id="PTHR45663:SF11">
    <property type="entry name" value="GEO12009P1"/>
    <property type="match status" value="1"/>
</dbReference>
<dbReference type="Pfam" id="PF00085">
    <property type="entry name" value="Thioredoxin"/>
    <property type="match status" value="1"/>
</dbReference>
<reference evidence="4 5" key="1">
    <citation type="submission" date="2016-12" db="EMBL/GenBank/DDBJ databases">
        <title>Complete genome sequence of Clostridium kluyveri JZZ isolated from the pit mud of a Chinese flavor liquor-making factory.</title>
        <authorList>
            <person name="Wang Y."/>
        </authorList>
    </citation>
    <scope>NUCLEOTIDE SEQUENCE [LARGE SCALE GENOMIC DNA]</scope>
    <source>
        <strain evidence="4 5">JZZ</strain>
    </source>
</reference>
<dbReference type="RefSeq" id="WP_073539003.1">
    <property type="nucleotide sequence ID" value="NZ_CP018335.1"/>
</dbReference>
<protein>
    <submittedName>
        <fullName evidence="4">Thiol reductase thioredoxin</fullName>
    </submittedName>
</protein>
<dbReference type="Gene3D" id="3.40.30.10">
    <property type="entry name" value="Glutaredoxin"/>
    <property type="match status" value="1"/>
</dbReference>
<evidence type="ECO:0000313" key="5">
    <source>
        <dbReference type="Proteomes" id="UP000184604"/>
    </source>
</evidence>
<feature type="domain" description="Thioredoxin" evidence="3">
    <location>
        <begin position="1"/>
        <end position="110"/>
    </location>
</feature>
<proteinExistence type="inferred from homology"/>
<dbReference type="GO" id="GO:0015035">
    <property type="term" value="F:protein-disulfide reductase activity"/>
    <property type="evidence" value="ECO:0007669"/>
    <property type="project" value="TreeGrafter"/>
</dbReference>
<dbReference type="InterPro" id="IPR036249">
    <property type="entry name" value="Thioredoxin-like_sf"/>
</dbReference>
<organism evidence="4 5">
    <name type="scientific">Clostridium kluyveri</name>
    <dbReference type="NCBI Taxonomy" id="1534"/>
    <lineage>
        <taxon>Bacteria</taxon>
        <taxon>Bacillati</taxon>
        <taxon>Bacillota</taxon>
        <taxon>Clostridia</taxon>
        <taxon>Eubacteriales</taxon>
        <taxon>Clostridiaceae</taxon>
        <taxon>Clostridium</taxon>
    </lineage>
</organism>
<dbReference type="PROSITE" id="PS51352">
    <property type="entry name" value="THIOREDOXIN_2"/>
    <property type="match status" value="1"/>
</dbReference>
<dbReference type="Proteomes" id="UP000184604">
    <property type="component" value="Chromosome"/>
</dbReference>
<name>A0A1L5F8S3_CLOKL</name>